<comment type="subcellular location">
    <subcellularLocation>
        <location evidence="1">Membrane</location>
        <topology evidence="1">Multi-pass membrane protein</topology>
    </subcellularLocation>
</comment>
<evidence type="ECO:0000256" key="2">
    <source>
        <dbReference type="ARBA" id="ARBA00022692"/>
    </source>
</evidence>
<sequence length="490" mass="52916">MSELKNTPSSVLTMEIHESSRDEMDQHMSKTLGETHAEIEQYSAITPSMRTYLTYLLGLVMLLSTLTATIYFPLIPMLSRHFSVSVQAINLTVTVYAVFQAISPTFFASLADSFGRRPVLLGLICIYSIASLGLALNKNSYAALIALRATQSIGGSATVPIAYGIVADVAPPAERGKMLGPMLSTCNAISAVGPIIGGAVALGTGEFEWVFLALLVIALALLAVAGFTLPETSRNVVGNGSKPAHGIWRTWWSVLRPRHKNDWVEKKAEGRFAEASKRPWKPMSLLDSLRIIFYPDAAAVLLTISVSYCVYYTVQTAVPDIFDETYDFNALEIGCALLPVLAGLTIGGIVAGKLIDRNYATVAKAKDKTQDFPIECARYRNCWPFILIEVGLVVGFGWAVQYQVHPAVPLILEFFAVGMSTILTHTASALLVDIFPDASSTAYASGQVTRCGLSAASVAVLQPIVEGSETSTILEKATIPDLMYDKDLEA</sequence>
<feature type="transmembrane region" description="Helical" evidence="5">
    <location>
        <begin position="333"/>
        <end position="355"/>
    </location>
</feature>
<dbReference type="EMBL" id="LKEA01000054">
    <property type="protein sequence ID" value="ROV91697.1"/>
    <property type="molecule type" value="Genomic_DNA"/>
</dbReference>
<feature type="transmembrane region" description="Helical" evidence="5">
    <location>
        <begin position="291"/>
        <end position="313"/>
    </location>
</feature>
<evidence type="ECO:0000256" key="5">
    <source>
        <dbReference type="SAM" id="Phobius"/>
    </source>
</evidence>
<name>A0A423VL07_9PEZI</name>
<gene>
    <name evidence="7" type="ORF">VMCG_09256</name>
</gene>
<evidence type="ECO:0000256" key="3">
    <source>
        <dbReference type="ARBA" id="ARBA00022989"/>
    </source>
</evidence>
<dbReference type="InterPro" id="IPR020846">
    <property type="entry name" value="MFS_dom"/>
</dbReference>
<feature type="transmembrane region" description="Helical" evidence="5">
    <location>
        <begin position="52"/>
        <end position="74"/>
    </location>
</feature>
<feature type="domain" description="Major facilitator superfamily (MFS) profile" evidence="6">
    <location>
        <begin position="53"/>
        <end position="490"/>
    </location>
</feature>
<evidence type="ECO:0000256" key="4">
    <source>
        <dbReference type="ARBA" id="ARBA00023136"/>
    </source>
</evidence>
<dbReference type="GO" id="GO:0005886">
    <property type="term" value="C:plasma membrane"/>
    <property type="evidence" value="ECO:0007669"/>
    <property type="project" value="TreeGrafter"/>
</dbReference>
<keyword evidence="4 5" id="KW-0472">Membrane</keyword>
<proteinExistence type="predicted"/>
<feature type="transmembrane region" description="Helical" evidence="5">
    <location>
        <begin position="209"/>
        <end position="229"/>
    </location>
</feature>
<evidence type="ECO:0000313" key="7">
    <source>
        <dbReference type="EMBL" id="ROV91697.1"/>
    </source>
</evidence>
<keyword evidence="8" id="KW-1185">Reference proteome</keyword>
<dbReference type="Gene3D" id="1.20.1720.10">
    <property type="entry name" value="Multidrug resistance protein D"/>
    <property type="match status" value="1"/>
</dbReference>
<dbReference type="STRING" id="356882.A0A423VL07"/>
<evidence type="ECO:0000256" key="1">
    <source>
        <dbReference type="ARBA" id="ARBA00004141"/>
    </source>
</evidence>
<feature type="transmembrane region" description="Helical" evidence="5">
    <location>
        <begin position="119"/>
        <end position="136"/>
    </location>
</feature>
<keyword evidence="3 5" id="KW-1133">Transmembrane helix</keyword>
<evidence type="ECO:0000259" key="6">
    <source>
        <dbReference type="PROSITE" id="PS50850"/>
    </source>
</evidence>
<dbReference type="OrthoDB" id="440553at2759"/>
<dbReference type="PROSITE" id="PS50850">
    <property type="entry name" value="MFS"/>
    <property type="match status" value="1"/>
</dbReference>
<dbReference type="PANTHER" id="PTHR23502:SF151">
    <property type="entry name" value="MAJOR FACILITATOR SUPERFAMILY (MFS) PROFILE DOMAIN-CONTAINING PROTEIN"/>
    <property type="match status" value="1"/>
</dbReference>
<organism evidence="7 8">
    <name type="scientific">Cytospora schulzeri</name>
    <dbReference type="NCBI Taxonomy" id="448051"/>
    <lineage>
        <taxon>Eukaryota</taxon>
        <taxon>Fungi</taxon>
        <taxon>Dikarya</taxon>
        <taxon>Ascomycota</taxon>
        <taxon>Pezizomycotina</taxon>
        <taxon>Sordariomycetes</taxon>
        <taxon>Sordariomycetidae</taxon>
        <taxon>Diaporthales</taxon>
        <taxon>Cytosporaceae</taxon>
        <taxon>Cytospora</taxon>
    </lineage>
</organism>
<accession>A0A423VL07</accession>
<evidence type="ECO:0000313" key="8">
    <source>
        <dbReference type="Proteomes" id="UP000283895"/>
    </source>
</evidence>
<keyword evidence="2 5" id="KW-0812">Transmembrane</keyword>
<feature type="transmembrane region" description="Helical" evidence="5">
    <location>
        <begin position="382"/>
        <end position="404"/>
    </location>
</feature>
<dbReference type="Proteomes" id="UP000283895">
    <property type="component" value="Unassembled WGS sequence"/>
</dbReference>
<dbReference type="AlphaFoldDB" id="A0A423VL07"/>
<dbReference type="Gene3D" id="1.20.1250.20">
    <property type="entry name" value="MFS general substrate transporter like domains"/>
    <property type="match status" value="1"/>
</dbReference>
<dbReference type="Pfam" id="PF07690">
    <property type="entry name" value="MFS_1"/>
    <property type="match status" value="1"/>
</dbReference>
<dbReference type="InterPro" id="IPR011701">
    <property type="entry name" value="MFS"/>
</dbReference>
<comment type="caution">
    <text evidence="7">The sequence shown here is derived from an EMBL/GenBank/DDBJ whole genome shotgun (WGS) entry which is preliminary data.</text>
</comment>
<feature type="transmembrane region" description="Helical" evidence="5">
    <location>
        <begin position="410"/>
        <end position="432"/>
    </location>
</feature>
<dbReference type="PANTHER" id="PTHR23502">
    <property type="entry name" value="MAJOR FACILITATOR SUPERFAMILY"/>
    <property type="match status" value="1"/>
</dbReference>
<dbReference type="SUPFAM" id="SSF103473">
    <property type="entry name" value="MFS general substrate transporter"/>
    <property type="match status" value="1"/>
</dbReference>
<dbReference type="InterPro" id="IPR036259">
    <property type="entry name" value="MFS_trans_sf"/>
</dbReference>
<feature type="transmembrane region" description="Helical" evidence="5">
    <location>
        <begin position="86"/>
        <end position="107"/>
    </location>
</feature>
<feature type="transmembrane region" description="Helical" evidence="5">
    <location>
        <begin position="178"/>
        <end position="203"/>
    </location>
</feature>
<dbReference type="GO" id="GO:0022857">
    <property type="term" value="F:transmembrane transporter activity"/>
    <property type="evidence" value="ECO:0007669"/>
    <property type="project" value="InterPro"/>
</dbReference>
<protein>
    <recommendedName>
        <fullName evidence="6">Major facilitator superfamily (MFS) profile domain-containing protein</fullName>
    </recommendedName>
</protein>
<reference evidence="7 8" key="1">
    <citation type="submission" date="2015-09" db="EMBL/GenBank/DDBJ databases">
        <title>Host preference determinants of Valsa canker pathogens revealed by comparative genomics.</title>
        <authorList>
            <person name="Yin Z."/>
            <person name="Huang L."/>
        </authorList>
    </citation>
    <scope>NUCLEOTIDE SEQUENCE [LARGE SCALE GENOMIC DNA]</scope>
    <source>
        <strain evidence="7 8">03-1</strain>
    </source>
</reference>
<feature type="transmembrane region" description="Helical" evidence="5">
    <location>
        <begin position="142"/>
        <end position="166"/>
    </location>
</feature>